<dbReference type="InterPro" id="IPR000626">
    <property type="entry name" value="Ubiquitin-like_dom"/>
</dbReference>
<dbReference type="GO" id="GO:0034398">
    <property type="term" value="P:telomere tethering at nuclear periphery"/>
    <property type="evidence" value="ECO:0007669"/>
    <property type="project" value="TreeGrafter"/>
</dbReference>
<dbReference type="SUPFAM" id="SSF82215">
    <property type="entry name" value="C-terminal autoproteolytic domain of nucleoporin nup98"/>
    <property type="match status" value="1"/>
</dbReference>
<keyword evidence="3" id="KW-0813">Transport</keyword>
<keyword evidence="13" id="KW-1185">Reference proteome</keyword>
<feature type="region of interest" description="Disordered" evidence="9">
    <location>
        <begin position="878"/>
        <end position="921"/>
    </location>
</feature>
<feature type="compositionally biased region" description="Acidic residues" evidence="9">
    <location>
        <begin position="1204"/>
        <end position="1213"/>
    </location>
</feature>
<dbReference type="OrthoDB" id="3797628at2759"/>
<keyword evidence="8" id="KW-0539">Nucleus</keyword>
<reference evidence="12" key="1">
    <citation type="submission" date="2019-03" db="EMBL/GenBank/DDBJ databases">
        <title>Long read genome sequence of the mycoparasitic Pythium oligandrum ATCC 38472 isolated from sugarbeet rhizosphere.</title>
        <authorList>
            <person name="Gaulin E."/>
        </authorList>
    </citation>
    <scope>NUCLEOTIDE SEQUENCE</scope>
    <source>
        <strain evidence="12">ATCC 38472_TT</strain>
    </source>
</reference>
<feature type="region of interest" description="Disordered" evidence="9">
    <location>
        <begin position="1007"/>
        <end position="1026"/>
    </location>
</feature>
<keyword evidence="5" id="KW-0653">Protein transport</keyword>
<dbReference type="GO" id="GO:0006606">
    <property type="term" value="P:protein import into nucleus"/>
    <property type="evidence" value="ECO:0007669"/>
    <property type="project" value="TreeGrafter"/>
</dbReference>
<evidence type="ECO:0000259" key="10">
    <source>
        <dbReference type="PROSITE" id="PS50053"/>
    </source>
</evidence>
<evidence type="ECO:0000256" key="2">
    <source>
        <dbReference type="ARBA" id="ARBA00008926"/>
    </source>
</evidence>
<dbReference type="InterPro" id="IPR007230">
    <property type="entry name" value="Nup98_auto-Pept-S59_dom"/>
</dbReference>
<dbReference type="GO" id="GO:0008139">
    <property type="term" value="F:nuclear localization sequence binding"/>
    <property type="evidence" value="ECO:0007669"/>
    <property type="project" value="TreeGrafter"/>
</dbReference>
<evidence type="ECO:0000256" key="9">
    <source>
        <dbReference type="SAM" id="MobiDB-lite"/>
    </source>
</evidence>
<dbReference type="PROSITE" id="PS50053">
    <property type="entry name" value="UBIQUITIN_2"/>
    <property type="match status" value="1"/>
</dbReference>
<organism evidence="12 13">
    <name type="scientific">Pythium oligandrum</name>
    <name type="common">Mycoparasitic fungus</name>
    <dbReference type="NCBI Taxonomy" id="41045"/>
    <lineage>
        <taxon>Eukaryota</taxon>
        <taxon>Sar</taxon>
        <taxon>Stramenopiles</taxon>
        <taxon>Oomycota</taxon>
        <taxon>Peronosporomycetes</taxon>
        <taxon>Pythiales</taxon>
        <taxon>Pythiaceae</taxon>
        <taxon>Pythium</taxon>
    </lineage>
</organism>
<dbReference type="GO" id="GO:0003723">
    <property type="term" value="F:RNA binding"/>
    <property type="evidence" value="ECO:0007669"/>
    <property type="project" value="TreeGrafter"/>
</dbReference>
<dbReference type="Gene3D" id="1.10.10.2360">
    <property type="match status" value="1"/>
</dbReference>
<evidence type="ECO:0000256" key="8">
    <source>
        <dbReference type="ARBA" id="ARBA00023242"/>
    </source>
</evidence>
<evidence type="ECO:0000256" key="7">
    <source>
        <dbReference type="ARBA" id="ARBA00023132"/>
    </source>
</evidence>
<feature type="compositionally biased region" description="Low complexity" evidence="9">
    <location>
        <begin position="246"/>
        <end position="266"/>
    </location>
</feature>
<dbReference type="Gene3D" id="3.30.1610.10">
    <property type="entry name" value="Peptidase S59, nucleoporin"/>
    <property type="match status" value="1"/>
</dbReference>
<dbReference type="PROSITE" id="PS51434">
    <property type="entry name" value="NUP_C"/>
    <property type="match status" value="1"/>
</dbReference>
<dbReference type="Pfam" id="PF04096">
    <property type="entry name" value="Nucleoporin2"/>
    <property type="match status" value="1"/>
</dbReference>
<comment type="similarity">
    <text evidence="2">Belongs to the nucleoporin GLFG family.</text>
</comment>
<evidence type="ECO:0000256" key="4">
    <source>
        <dbReference type="ARBA" id="ARBA00022816"/>
    </source>
</evidence>
<feature type="domain" description="Peptidase S59" evidence="11">
    <location>
        <begin position="1065"/>
        <end position="1196"/>
    </location>
</feature>
<dbReference type="GO" id="GO:0006405">
    <property type="term" value="P:RNA export from nucleus"/>
    <property type="evidence" value="ECO:0007669"/>
    <property type="project" value="TreeGrafter"/>
</dbReference>
<dbReference type="GO" id="GO:0044614">
    <property type="term" value="C:nuclear pore cytoplasmic filaments"/>
    <property type="evidence" value="ECO:0007669"/>
    <property type="project" value="TreeGrafter"/>
</dbReference>
<evidence type="ECO:0000313" key="12">
    <source>
        <dbReference type="EMBL" id="TMW60986.1"/>
    </source>
</evidence>
<evidence type="ECO:0008006" key="14">
    <source>
        <dbReference type="Google" id="ProtNLM"/>
    </source>
</evidence>
<protein>
    <recommendedName>
        <fullName evidence="14">Peptidase S59 domain-containing protein</fullName>
    </recommendedName>
</protein>
<dbReference type="SUPFAM" id="SSF54236">
    <property type="entry name" value="Ubiquitin-like"/>
    <property type="match status" value="1"/>
</dbReference>
<dbReference type="GO" id="GO:0051028">
    <property type="term" value="P:mRNA transport"/>
    <property type="evidence" value="ECO:0007669"/>
    <property type="project" value="UniProtKB-KW"/>
</dbReference>
<comment type="subcellular location">
    <subcellularLocation>
        <location evidence="1">Nucleus</location>
        <location evidence="1">Nuclear pore complex</location>
    </subcellularLocation>
</comment>
<keyword evidence="6" id="KW-0811">Translocation</keyword>
<evidence type="ECO:0000256" key="3">
    <source>
        <dbReference type="ARBA" id="ARBA00022448"/>
    </source>
</evidence>
<dbReference type="PANTHER" id="PTHR23198">
    <property type="entry name" value="NUCLEOPORIN"/>
    <property type="match status" value="1"/>
</dbReference>
<feature type="region of interest" description="Disordered" evidence="9">
    <location>
        <begin position="1204"/>
        <end position="1251"/>
    </location>
</feature>
<dbReference type="GO" id="GO:0000973">
    <property type="term" value="P:post-transcriptional tethering of RNA polymerase II gene DNA at nuclear periphery"/>
    <property type="evidence" value="ECO:0007669"/>
    <property type="project" value="TreeGrafter"/>
</dbReference>
<evidence type="ECO:0000256" key="1">
    <source>
        <dbReference type="ARBA" id="ARBA00004567"/>
    </source>
</evidence>
<dbReference type="AlphaFoldDB" id="A0A8K1CDP6"/>
<keyword evidence="4" id="KW-0509">mRNA transport</keyword>
<dbReference type="InterPro" id="IPR036903">
    <property type="entry name" value="Nup98_auto-Pept-S59_dom_sf"/>
</dbReference>
<gene>
    <name evidence="12" type="ORF">Poli38472_014447</name>
</gene>
<dbReference type="InterPro" id="IPR029071">
    <property type="entry name" value="Ubiquitin-like_domsf"/>
</dbReference>
<evidence type="ECO:0000256" key="6">
    <source>
        <dbReference type="ARBA" id="ARBA00023010"/>
    </source>
</evidence>
<evidence type="ECO:0000313" key="13">
    <source>
        <dbReference type="Proteomes" id="UP000794436"/>
    </source>
</evidence>
<evidence type="ECO:0000256" key="5">
    <source>
        <dbReference type="ARBA" id="ARBA00022927"/>
    </source>
</evidence>
<dbReference type="InterPro" id="IPR037665">
    <property type="entry name" value="Nucleoporin_S59-like"/>
</dbReference>
<comment type="caution">
    <text evidence="12">The sequence shown here is derived from an EMBL/GenBank/DDBJ whole genome shotgun (WGS) entry which is preliminary data.</text>
</comment>
<feature type="compositionally biased region" description="Low complexity" evidence="9">
    <location>
        <begin position="827"/>
        <end position="841"/>
    </location>
</feature>
<dbReference type="EMBL" id="SPLM01000078">
    <property type="protein sequence ID" value="TMW60986.1"/>
    <property type="molecule type" value="Genomic_DNA"/>
</dbReference>
<evidence type="ECO:0000259" key="11">
    <source>
        <dbReference type="PROSITE" id="PS51434"/>
    </source>
</evidence>
<feature type="domain" description="Ubiquitin-like" evidence="10">
    <location>
        <begin position="923"/>
        <end position="998"/>
    </location>
</feature>
<proteinExistence type="inferred from homology"/>
<sequence length="1251" mass="122752">MSFGGFGATGGGFGASSGFGATSSGFGSNAAASPFGGGAATTTGGFGAPSAFGAATGTTSAFGAKPATSAFGGGGFGASTQAATGTGGGMFGAQPTTGFGAAPASGFGAAATPATGFGAAAPTTGFGASGTTGGAFGSSGFGATSGSTGFGGTSGFGSNAAASPFGAKSAAASPFGQSSVFGATAQPATSAFGSTPSSGFGASGGFGTPAPASNSGGMFGGGTSAFGAKSPFGGAATSTGFGAPAATGGFGAAPQQQQQQPQVGTGNPPYQVTRETDTTGMTNYVSISRMGAYAHKSTEELRYEDYLKQKNPAEAAAVAALNAPQQAQVGFGAATAQPTSSAFGGSSGFGAGTGFGTATTAPAAATGNAFGSSFGATGGATTSSFGGFGNQQSTGGLFGNATRSVGGFSPAASQPMGTGGAFGAPATPGAFGSTAPATGGFGTTTGGFGSSFGATAAPTAQPQSGFGFGSGAPGSTGGFGASSFTKPAASTGFGFGATPSATPAATATGGGFSFGGGAGATQPGATTSMFGSATAPSTNSAFSFGGNTAKPATSSGFGFGGSSATGGFGTGGGFGSATTTGATGGLFGATTATQPTSTSLFGATGATGTTGAATGGFGFGNTSTTGTGTSLFGAAKTGSSLFGSTPATPTTGSLFGASSGGSSLFGGTTSASKPSGGFSFGGGLGSTAPSTGGFGGGFGSFGSTTPSATGQTALGGTSLFGASATATPSISAAPAQPQSLVAAPDVNPYGAGAFGAGLVEQNVKAALDQQSLKPSSSALRASSFAQDVGLPRGALENPVATRRNLLNSGYSIPVSFIRGSTFKGSKGRFSSITSSSGGTPSALRPSSEPSNGSQEDEFKFSSSLFRNSVAKRLVIEKSDRRQDASSRTNGARASVIPFTEEDSTPVSTSTHSRPLRPDDDGNYTVVFRNLANKKSFTLQVKGSQTAKEAKEEVKSVLRATMKTGVRDIQLLSNGRIIVDNLAIADMRLKDGDVIDVAVVEDIDDNDGRGFNVSKSQTDASDDGGKASKSARFMSYADFMNSAMREEDSATDLSAPVSPSCPSLKNEDYFTSPSYDRLKRMTDRELAEVDSFTVGCKGLGSVEWIGKTDVRHLDLDALIQFEKKEVIVYKDDENKHELGTGLNRPAVVELLGIFPPRKAQDPEMYKEKVKQRTADIGATYIDYSPAKGIWRFRVEHFSRYGLDEDDDDDVDMDATDSKRLSSGEAPASLRLGDEKKMSAPKRMQSIDGGKFL</sequence>
<dbReference type="CDD" id="cd17039">
    <property type="entry name" value="Ubl_ubiquitin_like"/>
    <property type="match status" value="1"/>
</dbReference>
<dbReference type="PANTHER" id="PTHR23198:SF6">
    <property type="entry name" value="NUCLEAR PORE COMPLEX PROTEIN NUP98-NUP96"/>
    <property type="match status" value="1"/>
</dbReference>
<dbReference type="GO" id="GO:0017056">
    <property type="term" value="F:structural constituent of nuclear pore"/>
    <property type="evidence" value="ECO:0007669"/>
    <property type="project" value="InterPro"/>
</dbReference>
<accession>A0A8K1CDP6</accession>
<dbReference type="Proteomes" id="UP000794436">
    <property type="component" value="Unassembled WGS sequence"/>
</dbReference>
<feature type="region of interest" description="Disordered" evidence="9">
    <location>
        <begin position="246"/>
        <end position="269"/>
    </location>
</feature>
<feature type="region of interest" description="Disordered" evidence="9">
    <location>
        <begin position="825"/>
        <end position="858"/>
    </location>
</feature>
<keyword evidence="7" id="KW-0906">Nuclear pore complex</keyword>
<name>A0A8K1CDP6_PYTOL</name>